<proteinExistence type="predicted"/>
<dbReference type="GO" id="GO:0005840">
    <property type="term" value="C:ribosome"/>
    <property type="evidence" value="ECO:0007669"/>
    <property type="project" value="InterPro"/>
</dbReference>
<dbReference type="EMBL" id="VBQZ03000172">
    <property type="protein sequence ID" value="MXQ96735.1"/>
    <property type="molecule type" value="Genomic_DNA"/>
</dbReference>
<reference evidence="2" key="1">
    <citation type="submission" date="2019-10" db="EMBL/GenBank/DDBJ databases">
        <title>The sequence and de novo assembly of the wild yak genome.</title>
        <authorList>
            <person name="Liu Y."/>
        </authorList>
    </citation>
    <scope>NUCLEOTIDE SEQUENCE [LARGE SCALE GENOMIC DNA]</scope>
    <source>
        <strain evidence="2">WY2019</strain>
    </source>
</reference>
<dbReference type="AlphaFoldDB" id="A0A6B0S443"/>
<dbReference type="InterPro" id="IPR036920">
    <property type="entry name" value="Ribosomal_uL16_sf"/>
</dbReference>
<dbReference type="GO" id="GO:0003735">
    <property type="term" value="F:structural constituent of ribosome"/>
    <property type="evidence" value="ECO:0007669"/>
    <property type="project" value="InterPro"/>
</dbReference>
<evidence type="ECO:0000256" key="1">
    <source>
        <dbReference type="SAM" id="MobiDB-lite"/>
    </source>
</evidence>
<dbReference type="InterPro" id="IPR001197">
    <property type="entry name" value="Ribosomal_uL16_euk_arch"/>
</dbReference>
<evidence type="ECO:0000313" key="3">
    <source>
        <dbReference type="Proteomes" id="UP000322234"/>
    </source>
</evidence>
<organism evidence="2 3">
    <name type="scientific">Bos mutus</name>
    <name type="common">wild yak</name>
    <dbReference type="NCBI Taxonomy" id="72004"/>
    <lineage>
        <taxon>Eukaryota</taxon>
        <taxon>Metazoa</taxon>
        <taxon>Chordata</taxon>
        <taxon>Craniata</taxon>
        <taxon>Vertebrata</taxon>
        <taxon>Euteleostomi</taxon>
        <taxon>Mammalia</taxon>
        <taxon>Eutheria</taxon>
        <taxon>Laurasiatheria</taxon>
        <taxon>Artiodactyla</taxon>
        <taxon>Ruminantia</taxon>
        <taxon>Pecora</taxon>
        <taxon>Bovidae</taxon>
        <taxon>Bovinae</taxon>
        <taxon>Bos</taxon>
    </lineage>
</organism>
<dbReference type="PANTHER" id="PTHR11726">
    <property type="entry name" value="60S RIBOSOMAL PROTEIN L10"/>
    <property type="match status" value="1"/>
</dbReference>
<comment type="caution">
    <text evidence="2">The sequence shown here is derived from an EMBL/GenBank/DDBJ whole genome shotgun (WGS) entry which is preliminary data.</text>
</comment>
<feature type="region of interest" description="Disordered" evidence="1">
    <location>
        <begin position="105"/>
        <end position="138"/>
    </location>
</feature>
<gene>
    <name evidence="2" type="ORF">E5288_WYG022445</name>
</gene>
<accession>A0A6B0S443</accession>
<dbReference type="GO" id="GO:0006412">
    <property type="term" value="P:translation"/>
    <property type="evidence" value="ECO:0007669"/>
    <property type="project" value="InterPro"/>
</dbReference>
<evidence type="ECO:0000313" key="2">
    <source>
        <dbReference type="EMBL" id="MXQ96735.1"/>
    </source>
</evidence>
<sequence>MKCLDTEELNQAAHEGIVYVLLASSNSSRTQSVLCVTGGIFSPGNISGEREGEEFQEIQNLSQTTDMKQGFDLVSSWFYMDVNQKAATEHQCSYIGKEAEKTIKTGPQRCQEEENKTENVISKHERLQNSETSEEIGPKSRLQTGICHAFGKPQGTVARSHIDQVIMSIHTKLQNKAHVIEPSSRDKFKFPSSQKMHISKKWGFTKFNEDEFENVVAENLLFRDSCGVKYIP</sequence>
<feature type="compositionally biased region" description="Basic and acidic residues" evidence="1">
    <location>
        <begin position="110"/>
        <end position="128"/>
    </location>
</feature>
<dbReference type="SUPFAM" id="SSF54686">
    <property type="entry name" value="Ribosomal protein L16p/L10e"/>
    <property type="match status" value="1"/>
</dbReference>
<dbReference type="Proteomes" id="UP000322234">
    <property type="component" value="Unassembled WGS sequence"/>
</dbReference>
<name>A0A6B0S443_9CETA</name>
<protein>
    <recommendedName>
        <fullName evidence="4">Ribosomal protein L10e/L16 domain-containing protein</fullName>
    </recommendedName>
</protein>
<keyword evidence="3" id="KW-1185">Reference proteome</keyword>
<evidence type="ECO:0008006" key="4">
    <source>
        <dbReference type="Google" id="ProtNLM"/>
    </source>
</evidence>
<dbReference type="Gene3D" id="3.90.1170.10">
    <property type="entry name" value="Ribosomal protein L10e/L16"/>
    <property type="match status" value="1"/>
</dbReference>
<dbReference type="Gene3D" id="3.30.60.300">
    <property type="match status" value="1"/>
</dbReference>